<name>A0A1N7EZW0_9RHOB</name>
<protein>
    <submittedName>
        <fullName evidence="3">Nucleotide-binding universal stress protein, UspA family</fullName>
    </submittedName>
</protein>
<dbReference type="Pfam" id="PF00582">
    <property type="entry name" value="Usp"/>
    <property type="match status" value="1"/>
</dbReference>
<dbReference type="Gene3D" id="3.40.50.620">
    <property type="entry name" value="HUPs"/>
    <property type="match status" value="1"/>
</dbReference>
<dbReference type="OrthoDB" id="9792500at2"/>
<dbReference type="PANTHER" id="PTHR46268:SF6">
    <property type="entry name" value="UNIVERSAL STRESS PROTEIN UP12"/>
    <property type="match status" value="1"/>
</dbReference>
<dbReference type="AlphaFoldDB" id="A0A1N7EZW0"/>
<dbReference type="Proteomes" id="UP000186019">
    <property type="component" value="Unassembled WGS sequence"/>
</dbReference>
<dbReference type="InterPro" id="IPR014729">
    <property type="entry name" value="Rossmann-like_a/b/a_fold"/>
</dbReference>
<dbReference type="STRING" id="573024.SAMN05216208_1484"/>
<comment type="similarity">
    <text evidence="1">Belongs to the universal stress protein A family.</text>
</comment>
<evidence type="ECO:0000313" key="3">
    <source>
        <dbReference type="EMBL" id="SIR93639.1"/>
    </source>
</evidence>
<dbReference type="RefSeq" id="WP_076530921.1">
    <property type="nucleotide sequence ID" value="NZ_CANNEL010000001.1"/>
</dbReference>
<dbReference type="CDD" id="cd00293">
    <property type="entry name" value="USP-like"/>
    <property type="match status" value="1"/>
</dbReference>
<dbReference type="InterPro" id="IPR006015">
    <property type="entry name" value="Universal_stress_UspA"/>
</dbReference>
<keyword evidence="4" id="KW-1185">Reference proteome</keyword>
<dbReference type="PRINTS" id="PR01438">
    <property type="entry name" value="UNVRSLSTRESS"/>
</dbReference>
<dbReference type="SUPFAM" id="SSF52402">
    <property type="entry name" value="Adenine nucleotide alpha hydrolases-like"/>
    <property type="match status" value="1"/>
</dbReference>
<organism evidence="3 4">
    <name type="scientific">Roseovarius nanhaiticus</name>
    <dbReference type="NCBI Taxonomy" id="573024"/>
    <lineage>
        <taxon>Bacteria</taxon>
        <taxon>Pseudomonadati</taxon>
        <taxon>Pseudomonadota</taxon>
        <taxon>Alphaproteobacteria</taxon>
        <taxon>Rhodobacterales</taxon>
        <taxon>Roseobacteraceae</taxon>
        <taxon>Roseovarius</taxon>
    </lineage>
</organism>
<evidence type="ECO:0000256" key="1">
    <source>
        <dbReference type="ARBA" id="ARBA00008791"/>
    </source>
</evidence>
<sequence>MFKTIMVPVDLVHKDKQQKALAVAGEMAKAHGATVHVVSVGGELPSTLGHNPGEFGKTLADFTASLREQYGAEVEAHPVQSTDPAVDTTRKLMQAIDDIGADLVIMASHQPGVMEHIFSSHGGYIAQHAKCSVFVIR</sequence>
<dbReference type="PANTHER" id="PTHR46268">
    <property type="entry name" value="STRESS RESPONSE PROTEIN NHAX"/>
    <property type="match status" value="1"/>
</dbReference>
<evidence type="ECO:0000259" key="2">
    <source>
        <dbReference type="Pfam" id="PF00582"/>
    </source>
</evidence>
<proteinExistence type="inferred from homology"/>
<dbReference type="EMBL" id="FTNV01000001">
    <property type="protein sequence ID" value="SIR93639.1"/>
    <property type="molecule type" value="Genomic_DNA"/>
</dbReference>
<dbReference type="InterPro" id="IPR006016">
    <property type="entry name" value="UspA"/>
</dbReference>
<gene>
    <name evidence="3" type="ORF">SAMN05421666_0651</name>
</gene>
<accession>A0A1N7EZW0</accession>
<evidence type="ECO:0000313" key="4">
    <source>
        <dbReference type="Proteomes" id="UP000186019"/>
    </source>
</evidence>
<feature type="domain" description="UspA" evidence="2">
    <location>
        <begin position="1"/>
        <end position="137"/>
    </location>
</feature>
<reference evidence="4" key="1">
    <citation type="submission" date="2017-01" db="EMBL/GenBank/DDBJ databases">
        <authorList>
            <person name="Varghese N."/>
            <person name="Submissions S."/>
        </authorList>
    </citation>
    <scope>NUCLEOTIDE SEQUENCE [LARGE SCALE GENOMIC DNA]</scope>
    <source>
        <strain evidence="4">DSM 29590</strain>
    </source>
</reference>